<dbReference type="PANTHER" id="PTHR43792">
    <property type="entry name" value="GNAT FAMILY, PUTATIVE (AFU_ORTHOLOGUE AFUA_3G00765)-RELATED-RELATED"/>
    <property type="match status" value="1"/>
</dbReference>
<dbReference type="GO" id="GO:0016747">
    <property type="term" value="F:acyltransferase activity, transferring groups other than amino-acyl groups"/>
    <property type="evidence" value="ECO:0007669"/>
    <property type="project" value="InterPro"/>
</dbReference>
<dbReference type="InterPro" id="IPR051531">
    <property type="entry name" value="N-acetyltransferase"/>
</dbReference>
<dbReference type="CDD" id="cd04301">
    <property type="entry name" value="NAT_SF"/>
    <property type="match status" value="1"/>
</dbReference>
<reference evidence="2 3" key="1">
    <citation type="submission" date="2019-09" db="EMBL/GenBank/DDBJ databases">
        <title>Complete Genome Sequence of Janibacter melonis M714 with both human health impact and industrial applications.</title>
        <authorList>
            <person name="Jin M."/>
            <person name="Zhao Q.R."/>
        </authorList>
    </citation>
    <scope>NUCLEOTIDE SEQUENCE [LARGE SCALE GENOMIC DNA]</scope>
    <source>
        <strain evidence="2 3">M714</strain>
    </source>
</reference>
<evidence type="ECO:0000313" key="3">
    <source>
        <dbReference type="Proteomes" id="UP000271708"/>
    </source>
</evidence>
<name>A0A650GE25_9MICO</name>
<feature type="domain" description="N-acetyltransferase" evidence="1">
    <location>
        <begin position="29"/>
        <end position="195"/>
    </location>
</feature>
<gene>
    <name evidence="2" type="ORF">EEW87_16295</name>
</gene>
<evidence type="ECO:0000259" key="1">
    <source>
        <dbReference type="PROSITE" id="PS51186"/>
    </source>
</evidence>
<accession>A0A650GE25</accession>
<dbReference type="Pfam" id="PF13302">
    <property type="entry name" value="Acetyltransf_3"/>
    <property type="match status" value="2"/>
</dbReference>
<dbReference type="SUPFAM" id="SSF55729">
    <property type="entry name" value="Acyl-CoA N-acyltransferases (Nat)"/>
    <property type="match status" value="2"/>
</dbReference>
<dbReference type="AlphaFoldDB" id="A0A650GE25"/>
<dbReference type="EMBL" id="CP044548">
    <property type="protein sequence ID" value="QGX08229.1"/>
    <property type="molecule type" value="Genomic_DNA"/>
</dbReference>
<dbReference type="Gene3D" id="3.40.630.30">
    <property type="match status" value="2"/>
</dbReference>
<dbReference type="KEGG" id="jme:EEW87_16295"/>
<dbReference type="PROSITE" id="PS51186">
    <property type="entry name" value="GNAT"/>
    <property type="match status" value="2"/>
</dbReference>
<dbReference type="InterPro" id="IPR016181">
    <property type="entry name" value="Acyl_CoA_acyltransferase"/>
</dbReference>
<dbReference type="InterPro" id="IPR000182">
    <property type="entry name" value="GNAT_dom"/>
</dbReference>
<evidence type="ECO:0000313" key="2">
    <source>
        <dbReference type="EMBL" id="QGX08229.1"/>
    </source>
</evidence>
<feature type="domain" description="N-acetyltransferase" evidence="1">
    <location>
        <begin position="220"/>
        <end position="390"/>
    </location>
</feature>
<dbReference type="Proteomes" id="UP000271708">
    <property type="component" value="Chromosome"/>
</dbReference>
<organism evidence="2 3">
    <name type="scientific">Janibacter melonis</name>
    <dbReference type="NCBI Taxonomy" id="262209"/>
    <lineage>
        <taxon>Bacteria</taxon>
        <taxon>Bacillati</taxon>
        <taxon>Actinomycetota</taxon>
        <taxon>Actinomycetes</taxon>
        <taxon>Micrococcales</taxon>
        <taxon>Intrasporangiaceae</taxon>
        <taxon>Janibacter</taxon>
    </lineage>
</organism>
<sequence length="390" mass="41777">MPPTGMGGEGDAMTSSYPQCVPVLDDGRVRLRAMTPADLPAVVEQSTDPETLRWTTVPSPYGPDDAAEFLEHIGSQWEDEGGVRIFVVELTGGDGEEEAPFAGLLDLRPGPSLQHPWEVGFATHPAVRGRGVMTAAMRLGAAWAFEQGAPSLYWYANVGNWGSRRVAWRVGMTDHGTLPQRVPGRDGAVMDAWCASLLPGQEMSPRTPWVVPPVLTDGSVRLRPWRDDDRASVQEPDHPSHHVPARALPTAQTWDAWLDRRRHAMASGSGVNWCVADAQSDVALGEVLVFVHGGTLADGDTAELGYFLYPRARGRGVAKAAAALAAEHALTPRESGGLSLRRLVAQTAADNAASNAVLSFAGFSRWGHEAAATAPDGSVGPADHWERVRP</sequence>
<proteinExistence type="predicted"/>
<protein>
    <submittedName>
        <fullName evidence="2">GNAT family N-acetyltransferase</fullName>
    </submittedName>
</protein>
<keyword evidence="2" id="KW-0808">Transferase</keyword>